<evidence type="ECO:0000256" key="1">
    <source>
        <dbReference type="SAM" id="Phobius"/>
    </source>
</evidence>
<dbReference type="OrthoDB" id="288613at2"/>
<feature type="transmembrane region" description="Helical" evidence="1">
    <location>
        <begin position="75"/>
        <end position="95"/>
    </location>
</feature>
<keyword evidence="1" id="KW-0812">Transmembrane</keyword>
<dbReference type="InterPro" id="IPR025196">
    <property type="entry name" value="DUF4126"/>
</dbReference>
<proteinExistence type="predicted"/>
<dbReference type="AlphaFoldDB" id="A0A1E5QI59"/>
<organism evidence="3">
    <name type="scientific">Desertifilum tharense IPPAS B-1220</name>
    <dbReference type="NCBI Taxonomy" id="1781255"/>
    <lineage>
        <taxon>Bacteria</taxon>
        <taxon>Bacillati</taxon>
        <taxon>Cyanobacteriota</taxon>
        <taxon>Cyanophyceae</taxon>
        <taxon>Desertifilales</taxon>
        <taxon>Desertifilaceae</taxon>
        <taxon>Desertifilum</taxon>
    </lineage>
</organism>
<evidence type="ECO:0000313" key="3">
    <source>
        <dbReference type="EMBL" id="OEJ74365.1"/>
    </source>
</evidence>
<name>A0A1E5QI59_9CYAN</name>
<sequence length="194" mass="19893">MTLFLSICIGLSLSAACGFRIFVPPLVLSLAAIYGHVPLADNFSWLATQPALWAFAIATVVEISAYYIPFVDNLLDILATPAAIAVSTLITAALVPSNDPLLQWTTAVIAGGSAAGIVKGVLSLTRLSSTALTGGLGNSLIATLESGSSVVLSVLGILVPALAAGLVAALLIVGLQYSIRSFKELRNGQKIAES</sequence>
<feature type="transmembrane region" description="Helical" evidence="1">
    <location>
        <begin position="101"/>
        <end position="122"/>
    </location>
</feature>
<dbReference type="RefSeq" id="WP_069967863.1">
    <property type="nucleotide sequence ID" value="NZ_CM124774.1"/>
</dbReference>
<feature type="domain" description="DUF4126" evidence="2">
    <location>
        <begin position="7"/>
        <end position="175"/>
    </location>
</feature>
<dbReference type="STRING" id="1781255.BH720_14125"/>
<reference evidence="3" key="1">
    <citation type="submission" date="2016-09" db="EMBL/GenBank/DDBJ databases">
        <title>Draft genome of thermotolerant cyanobacterium Desertifilum sp. strain IPPAS B-1220.</title>
        <authorList>
            <person name="Sinetova M.A."/>
            <person name="Bolakhan K."/>
            <person name="Zayadan B.K."/>
            <person name="Mironov K.S."/>
            <person name="Ustinova V."/>
            <person name="Kupriyanova E.V."/>
            <person name="Sidorov R.A."/>
            <person name="Skrypnik A.N."/>
            <person name="Gogoleva N.E."/>
            <person name="Gogolev Y.V."/>
            <person name="Los D.A."/>
        </authorList>
    </citation>
    <scope>NUCLEOTIDE SEQUENCE [LARGE SCALE GENOMIC DNA]</scope>
    <source>
        <strain evidence="3">IPPAS B-1220</strain>
    </source>
</reference>
<gene>
    <name evidence="3" type="ORF">BH720_14125</name>
</gene>
<dbReference type="Pfam" id="PF13548">
    <property type="entry name" value="DUF4126"/>
    <property type="match status" value="1"/>
</dbReference>
<evidence type="ECO:0000259" key="2">
    <source>
        <dbReference type="Pfam" id="PF13548"/>
    </source>
</evidence>
<protein>
    <recommendedName>
        <fullName evidence="2">DUF4126 domain-containing protein</fullName>
    </recommendedName>
</protein>
<accession>A0A1E5QI59</accession>
<feature type="transmembrane region" description="Helical" evidence="1">
    <location>
        <begin position="150"/>
        <end position="173"/>
    </location>
</feature>
<feature type="transmembrane region" description="Helical" evidence="1">
    <location>
        <begin position="47"/>
        <end position="68"/>
    </location>
</feature>
<keyword evidence="1" id="KW-1133">Transmembrane helix</keyword>
<comment type="caution">
    <text evidence="3">The sequence shown here is derived from an EMBL/GenBank/DDBJ whole genome shotgun (WGS) entry which is preliminary data.</text>
</comment>
<dbReference type="EMBL" id="MJGC01000066">
    <property type="protein sequence ID" value="OEJ74365.1"/>
    <property type="molecule type" value="Genomic_DNA"/>
</dbReference>
<keyword evidence="1" id="KW-0472">Membrane</keyword>